<reference evidence="1" key="1">
    <citation type="submission" date="2021-12" db="EMBL/GenBank/DDBJ databases">
        <authorList>
            <person name="King R."/>
        </authorList>
    </citation>
    <scope>NUCLEOTIDE SEQUENCE</scope>
</reference>
<name>A0A9P0A7N6_BEMTA</name>
<evidence type="ECO:0000313" key="2">
    <source>
        <dbReference type="Proteomes" id="UP001152759"/>
    </source>
</evidence>
<protein>
    <submittedName>
        <fullName evidence="1">Uncharacterized protein</fullName>
    </submittedName>
</protein>
<sequence length="82" mass="9645">MDFWRRSAGISRRDHARNERGREIMNAEQNIVHEIVTKQLVRYGHVQPMADDRLARKVLDWVPPGRRRRGRPAKSWIGGSSR</sequence>
<dbReference type="Proteomes" id="UP001152759">
    <property type="component" value="Chromosome 3"/>
</dbReference>
<keyword evidence="2" id="KW-1185">Reference proteome</keyword>
<proteinExistence type="predicted"/>
<accession>A0A9P0A7N6</accession>
<gene>
    <name evidence="1" type="ORF">BEMITA_LOCUS5124</name>
</gene>
<evidence type="ECO:0000313" key="1">
    <source>
        <dbReference type="EMBL" id="CAH0385949.1"/>
    </source>
</evidence>
<organism evidence="1 2">
    <name type="scientific">Bemisia tabaci</name>
    <name type="common">Sweetpotato whitefly</name>
    <name type="synonym">Aleurodes tabaci</name>
    <dbReference type="NCBI Taxonomy" id="7038"/>
    <lineage>
        <taxon>Eukaryota</taxon>
        <taxon>Metazoa</taxon>
        <taxon>Ecdysozoa</taxon>
        <taxon>Arthropoda</taxon>
        <taxon>Hexapoda</taxon>
        <taxon>Insecta</taxon>
        <taxon>Pterygota</taxon>
        <taxon>Neoptera</taxon>
        <taxon>Paraneoptera</taxon>
        <taxon>Hemiptera</taxon>
        <taxon>Sternorrhyncha</taxon>
        <taxon>Aleyrodoidea</taxon>
        <taxon>Aleyrodidae</taxon>
        <taxon>Aleyrodinae</taxon>
        <taxon>Bemisia</taxon>
    </lineage>
</organism>
<dbReference type="EMBL" id="OU963864">
    <property type="protein sequence ID" value="CAH0385949.1"/>
    <property type="molecule type" value="Genomic_DNA"/>
</dbReference>
<dbReference type="AlphaFoldDB" id="A0A9P0A7N6"/>